<organism evidence="14 15">
    <name type="scientific">Desulfonatronospira thiodismutans ASO3-1</name>
    <dbReference type="NCBI Taxonomy" id="555779"/>
    <lineage>
        <taxon>Bacteria</taxon>
        <taxon>Pseudomonadati</taxon>
        <taxon>Thermodesulfobacteriota</taxon>
        <taxon>Desulfovibrionia</taxon>
        <taxon>Desulfovibrionales</taxon>
        <taxon>Desulfonatronovibrionaceae</taxon>
        <taxon>Desulfonatronospira</taxon>
    </lineage>
</organism>
<evidence type="ECO:0000256" key="6">
    <source>
        <dbReference type="ARBA" id="ARBA00022801"/>
    </source>
</evidence>
<evidence type="ECO:0000256" key="10">
    <source>
        <dbReference type="ARBA" id="ARBA00023136"/>
    </source>
</evidence>
<feature type="transmembrane region" description="Helical" evidence="12">
    <location>
        <begin position="189"/>
        <end position="211"/>
    </location>
</feature>
<dbReference type="InterPro" id="IPR050083">
    <property type="entry name" value="HtpX_protease"/>
</dbReference>
<sequence length="319" mass="35909">MNINTYTSHKWLNLLHSVLILTGMAVILCLLGWLIAGRPGIVWAFIIGTAVVIITSRISPQAVLKMHNARLLDYSHAPRLHTMTRELSSRAGLSFQPALFYIPSPVVNAFSVGQKKNAAIALTDGMLRSLSYREILGVMAHEISHVRNNDIWIMNLAEAANRVTGLLSLTGQFLLLLNLPLILTQDYHISWWIIFLLIFAPTLSTIMQLSLSRTREFDADMDAAMLTNDPMGLARALAKLEYTTRSWLDRFMRPGQKYGLPSFLLTHPRTEDRIQRLISLAGDINEQPWQTPDHSYMDLKAARLPAGAGPLRRLLGNWF</sequence>
<gene>
    <name evidence="14" type="ORF">Dthio_PD1815</name>
</gene>
<evidence type="ECO:0000313" key="14">
    <source>
        <dbReference type="EMBL" id="EFI34456.1"/>
    </source>
</evidence>
<evidence type="ECO:0000256" key="3">
    <source>
        <dbReference type="ARBA" id="ARBA00022670"/>
    </source>
</evidence>
<dbReference type="AlphaFoldDB" id="D6SNY0"/>
<keyword evidence="15" id="KW-1185">Reference proteome</keyword>
<evidence type="ECO:0000313" key="15">
    <source>
        <dbReference type="Proteomes" id="UP000005496"/>
    </source>
</evidence>
<dbReference type="OrthoDB" id="15218at2"/>
<comment type="subcellular location">
    <subcellularLocation>
        <location evidence="1">Cell membrane</location>
        <topology evidence="1">Multi-pass membrane protein</topology>
    </subcellularLocation>
</comment>
<evidence type="ECO:0000256" key="8">
    <source>
        <dbReference type="ARBA" id="ARBA00022989"/>
    </source>
</evidence>
<accession>D6SNY0</accession>
<dbReference type="PANTHER" id="PTHR43221">
    <property type="entry name" value="PROTEASE HTPX"/>
    <property type="match status" value="1"/>
</dbReference>
<keyword evidence="6 11" id="KW-0378">Hydrolase</keyword>
<evidence type="ECO:0000259" key="13">
    <source>
        <dbReference type="Pfam" id="PF01435"/>
    </source>
</evidence>
<keyword evidence="4 12" id="KW-0812">Transmembrane</keyword>
<dbReference type="CDD" id="cd07339">
    <property type="entry name" value="M48B_HtpX_like"/>
    <property type="match status" value="1"/>
</dbReference>
<evidence type="ECO:0000256" key="11">
    <source>
        <dbReference type="RuleBase" id="RU003983"/>
    </source>
</evidence>
<comment type="similarity">
    <text evidence="11">Belongs to the peptidase M48 family.</text>
</comment>
<protein>
    <submittedName>
        <fullName evidence="14">Peptidase M48 Ste24p</fullName>
    </submittedName>
</protein>
<evidence type="ECO:0000256" key="1">
    <source>
        <dbReference type="ARBA" id="ARBA00004651"/>
    </source>
</evidence>
<evidence type="ECO:0000256" key="7">
    <source>
        <dbReference type="ARBA" id="ARBA00022833"/>
    </source>
</evidence>
<feature type="transmembrane region" description="Helical" evidence="12">
    <location>
        <begin position="41"/>
        <end position="60"/>
    </location>
</feature>
<evidence type="ECO:0000256" key="5">
    <source>
        <dbReference type="ARBA" id="ARBA00022723"/>
    </source>
</evidence>
<keyword evidence="9 11" id="KW-0482">Metalloprotease</keyword>
<keyword evidence="10 12" id="KW-0472">Membrane</keyword>
<dbReference type="Proteomes" id="UP000005496">
    <property type="component" value="Unassembled WGS sequence"/>
</dbReference>
<evidence type="ECO:0000256" key="9">
    <source>
        <dbReference type="ARBA" id="ARBA00023049"/>
    </source>
</evidence>
<feature type="domain" description="Peptidase M48" evidence="13">
    <location>
        <begin position="77"/>
        <end position="278"/>
    </location>
</feature>
<evidence type="ECO:0000256" key="4">
    <source>
        <dbReference type="ARBA" id="ARBA00022692"/>
    </source>
</evidence>
<dbReference type="GO" id="GO:0006508">
    <property type="term" value="P:proteolysis"/>
    <property type="evidence" value="ECO:0007669"/>
    <property type="project" value="UniProtKB-KW"/>
</dbReference>
<keyword evidence="3 11" id="KW-0645">Protease</keyword>
<dbReference type="Pfam" id="PF01435">
    <property type="entry name" value="Peptidase_M48"/>
    <property type="match status" value="1"/>
</dbReference>
<name>D6SNY0_9BACT</name>
<comment type="caution">
    <text evidence="14">The sequence shown here is derived from an EMBL/GenBank/DDBJ whole genome shotgun (WGS) entry which is preliminary data.</text>
</comment>
<dbReference type="PANTHER" id="PTHR43221:SF1">
    <property type="entry name" value="PROTEASE HTPX"/>
    <property type="match status" value="1"/>
</dbReference>
<reference evidence="14" key="1">
    <citation type="submission" date="2010-05" db="EMBL/GenBank/DDBJ databases">
        <title>The draft genome of Desulfonatronospira thiodismutans ASO3-1.</title>
        <authorList>
            <consortium name="US DOE Joint Genome Institute (JGI-PGF)"/>
            <person name="Lucas S."/>
            <person name="Copeland A."/>
            <person name="Lapidus A."/>
            <person name="Cheng J.-F."/>
            <person name="Bruce D."/>
            <person name="Goodwin L."/>
            <person name="Pitluck S."/>
            <person name="Chertkov O."/>
            <person name="Brettin T."/>
            <person name="Detter J.C."/>
            <person name="Han C."/>
            <person name="Land M.L."/>
            <person name="Hauser L."/>
            <person name="Kyrpides N."/>
            <person name="Mikhailova N."/>
            <person name="Muyzer G."/>
            <person name="Woyke T."/>
        </authorList>
    </citation>
    <scope>NUCLEOTIDE SEQUENCE [LARGE SCALE GENOMIC DNA]</scope>
    <source>
        <strain evidence="14">ASO3-1</strain>
    </source>
</reference>
<dbReference type="Gene3D" id="3.30.2010.10">
    <property type="entry name" value="Metalloproteases ('zincins'), catalytic domain"/>
    <property type="match status" value="1"/>
</dbReference>
<dbReference type="RefSeq" id="WP_008869778.1">
    <property type="nucleotide sequence ID" value="NZ_ACJN02000002.1"/>
</dbReference>
<feature type="transmembrane region" description="Helical" evidence="12">
    <location>
        <begin position="12"/>
        <end position="35"/>
    </location>
</feature>
<evidence type="ECO:0000256" key="12">
    <source>
        <dbReference type="SAM" id="Phobius"/>
    </source>
</evidence>
<dbReference type="GO" id="GO:0004222">
    <property type="term" value="F:metalloendopeptidase activity"/>
    <property type="evidence" value="ECO:0007669"/>
    <property type="project" value="InterPro"/>
</dbReference>
<comment type="cofactor">
    <cofactor evidence="11">
        <name>Zn(2+)</name>
        <dbReference type="ChEBI" id="CHEBI:29105"/>
    </cofactor>
    <text evidence="11">Binds 1 zinc ion per subunit.</text>
</comment>
<keyword evidence="8 12" id="KW-1133">Transmembrane helix</keyword>
<keyword evidence="2" id="KW-1003">Cell membrane</keyword>
<dbReference type="EMBL" id="ACJN02000002">
    <property type="protein sequence ID" value="EFI34456.1"/>
    <property type="molecule type" value="Genomic_DNA"/>
</dbReference>
<evidence type="ECO:0000256" key="2">
    <source>
        <dbReference type="ARBA" id="ARBA00022475"/>
    </source>
</evidence>
<dbReference type="InterPro" id="IPR001915">
    <property type="entry name" value="Peptidase_M48"/>
</dbReference>
<feature type="transmembrane region" description="Helical" evidence="12">
    <location>
        <begin position="163"/>
        <end position="183"/>
    </location>
</feature>
<dbReference type="GO" id="GO:0005886">
    <property type="term" value="C:plasma membrane"/>
    <property type="evidence" value="ECO:0007669"/>
    <property type="project" value="UniProtKB-SubCell"/>
</dbReference>
<keyword evidence="5" id="KW-0479">Metal-binding</keyword>
<dbReference type="GO" id="GO:0046872">
    <property type="term" value="F:metal ion binding"/>
    <property type="evidence" value="ECO:0007669"/>
    <property type="project" value="UniProtKB-KW"/>
</dbReference>
<keyword evidence="7 11" id="KW-0862">Zinc</keyword>
<dbReference type="eggNOG" id="COG0501">
    <property type="taxonomic scope" value="Bacteria"/>
</dbReference>
<proteinExistence type="inferred from homology"/>